<accession>A0ABV5G3Y0</accession>
<feature type="transmembrane region" description="Helical" evidence="1">
    <location>
        <begin position="190"/>
        <end position="211"/>
    </location>
</feature>
<protein>
    <submittedName>
        <fullName evidence="2">DUF3592 domain-containing protein</fullName>
    </submittedName>
</protein>
<keyword evidence="1" id="KW-1133">Transmembrane helix</keyword>
<gene>
    <name evidence="2" type="ORF">ACFFX0_21580</name>
</gene>
<evidence type="ECO:0000256" key="1">
    <source>
        <dbReference type="SAM" id="Phobius"/>
    </source>
</evidence>
<keyword evidence="1" id="KW-0472">Membrane</keyword>
<organism evidence="2 3">
    <name type="scientific">Citricoccus parietis</name>
    <dbReference type="NCBI Taxonomy" id="592307"/>
    <lineage>
        <taxon>Bacteria</taxon>
        <taxon>Bacillati</taxon>
        <taxon>Actinomycetota</taxon>
        <taxon>Actinomycetes</taxon>
        <taxon>Micrococcales</taxon>
        <taxon>Micrococcaceae</taxon>
        <taxon>Citricoccus</taxon>
    </lineage>
</organism>
<evidence type="ECO:0000313" key="3">
    <source>
        <dbReference type="Proteomes" id="UP001589575"/>
    </source>
</evidence>
<name>A0ABV5G3Y0_9MICC</name>
<keyword evidence="3" id="KW-1185">Reference proteome</keyword>
<sequence>MLDVPTSLPQTARPWRRSRFPVTARVSVAGGRRRHWNREEARDVGIGLVVAAPLAAMGVTLLVIGLVLRRRRTARLRRITARTTGTVSGYDFLGEGRVHPVVDFVLGSEVFQAKLKYRAVVRISGSFIRGSEVTSDPLAKTLKIRENSRGSRTRIPEIFPMGSALEVHYNPADPRENFAVRDHGSFAAPLLIWMGAGFTVLAVVLGVSLGVSG</sequence>
<comment type="caution">
    <text evidence="2">The sequence shown here is derived from an EMBL/GenBank/DDBJ whole genome shotgun (WGS) entry which is preliminary data.</text>
</comment>
<keyword evidence="1" id="KW-0812">Transmembrane</keyword>
<proteinExistence type="predicted"/>
<dbReference type="Proteomes" id="UP001589575">
    <property type="component" value="Unassembled WGS sequence"/>
</dbReference>
<reference evidence="2 3" key="1">
    <citation type="submission" date="2024-09" db="EMBL/GenBank/DDBJ databases">
        <authorList>
            <person name="Sun Q."/>
            <person name="Mori K."/>
        </authorList>
    </citation>
    <scope>NUCLEOTIDE SEQUENCE [LARGE SCALE GENOMIC DNA]</scope>
    <source>
        <strain evidence="2 3">CCM 7609</strain>
    </source>
</reference>
<feature type="transmembrane region" description="Helical" evidence="1">
    <location>
        <begin position="44"/>
        <end position="68"/>
    </location>
</feature>
<evidence type="ECO:0000313" key="2">
    <source>
        <dbReference type="EMBL" id="MFB9073649.1"/>
    </source>
</evidence>
<dbReference type="EMBL" id="JBHMFI010000001">
    <property type="protein sequence ID" value="MFB9073649.1"/>
    <property type="molecule type" value="Genomic_DNA"/>
</dbReference>